<proteinExistence type="predicted"/>
<keyword evidence="7" id="KW-1015">Disulfide bond</keyword>
<keyword evidence="3" id="KW-0732">Signal</keyword>
<organism evidence="10 11">
    <name type="scientific">Paramuricea clavata</name>
    <name type="common">Red gorgonian</name>
    <name type="synonym">Violescent sea-whip</name>
    <dbReference type="NCBI Taxonomy" id="317549"/>
    <lineage>
        <taxon>Eukaryota</taxon>
        <taxon>Metazoa</taxon>
        <taxon>Cnidaria</taxon>
        <taxon>Anthozoa</taxon>
        <taxon>Octocorallia</taxon>
        <taxon>Malacalcyonacea</taxon>
        <taxon>Plexauridae</taxon>
        <taxon>Paramuricea</taxon>
    </lineage>
</organism>
<dbReference type="Pfam" id="PF00041">
    <property type="entry name" value="fn3"/>
    <property type="match status" value="3"/>
</dbReference>
<sequence>MENYKIIDLGPRSPPVNIRVKPAKYPEEFILTWDSPPRETWNSKIIKYTIELQEDGKRGKFTISGIREKSRRYRLTSLKKYTTYKIKMKTVNQVGDSPFSPAIIYQTKEYVPEAPPSNIRAMGKSGSSIDISWDEVPESRRNGIVRGYKIFYRLVQYAPQDFIEINLRNVKQYTLENLLGYTQYDIRILAYTRIGDGKRSDRLHLYPRTLETIPSGFPSNVTFTKRSNNKLTVSWRHLNQSLRNGILIGYIVCYSDKARSSNLSCSHQNAYSNSTVINKLQPATKYFVTVAAATSVGYGPKSSEISKITNGERVDPVATSYSSLELTITKPASHIKEVMIIVQVAPKINEVEDIGESDLKPYQANTQDPYVTAYLKADVLPLTFVIGDGMQYNSEKQRYSNQPLKQNSSYIVFLRFFESQDSYYSTEWSNSVRTLAKPP</sequence>
<evidence type="ECO:0000256" key="3">
    <source>
        <dbReference type="ARBA" id="ARBA00022729"/>
    </source>
</evidence>
<dbReference type="PROSITE" id="PS50853">
    <property type="entry name" value="FN3"/>
    <property type="match status" value="3"/>
</dbReference>
<evidence type="ECO:0000256" key="6">
    <source>
        <dbReference type="ARBA" id="ARBA00023136"/>
    </source>
</evidence>
<evidence type="ECO:0000256" key="8">
    <source>
        <dbReference type="ARBA" id="ARBA00023170"/>
    </source>
</evidence>
<keyword evidence="5" id="KW-1133">Transmembrane helix</keyword>
<dbReference type="Proteomes" id="UP001152795">
    <property type="component" value="Unassembled WGS sequence"/>
</dbReference>
<dbReference type="GO" id="GO:0004896">
    <property type="term" value="F:cytokine receptor activity"/>
    <property type="evidence" value="ECO:0007669"/>
    <property type="project" value="TreeGrafter"/>
</dbReference>
<keyword evidence="8" id="KW-0675">Receptor</keyword>
<dbReference type="GO" id="GO:0043235">
    <property type="term" value="C:receptor complex"/>
    <property type="evidence" value="ECO:0007669"/>
    <property type="project" value="TreeGrafter"/>
</dbReference>
<keyword evidence="11" id="KW-1185">Reference proteome</keyword>
<name>A0A7D9J2B0_PARCT</name>
<protein>
    <submittedName>
        <fullName evidence="10">Down syndrome cell adhesion molecule Dscam2 isoform X1</fullName>
    </submittedName>
</protein>
<evidence type="ECO:0000256" key="7">
    <source>
        <dbReference type="ARBA" id="ARBA00023157"/>
    </source>
</evidence>
<accession>A0A7D9J2B0</accession>
<dbReference type="AlphaFoldDB" id="A0A7D9J2B0"/>
<keyword evidence="6" id="KW-0472">Membrane</keyword>
<dbReference type="InterPro" id="IPR050379">
    <property type="entry name" value="Type-I_Cytokine_Rcpt"/>
</dbReference>
<evidence type="ECO:0000256" key="4">
    <source>
        <dbReference type="ARBA" id="ARBA00022737"/>
    </source>
</evidence>
<dbReference type="SMART" id="SM00060">
    <property type="entry name" value="FN3"/>
    <property type="match status" value="3"/>
</dbReference>
<evidence type="ECO:0000313" key="10">
    <source>
        <dbReference type="EMBL" id="CAB4019762.1"/>
    </source>
</evidence>
<dbReference type="FunFam" id="2.60.40.10:FF:000093">
    <property type="entry name" value="Down syndrome cell adhesion molecule, isoform B"/>
    <property type="match status" value="1"/>
</dbReference>
<reference evidence="10" key="1">
    <citation type="submission" date="2020-04" db="EMBL/GenBank/DDBJ databases">
        <authorList>
            <person name="Alioto T."/>
            <person name="Alioto T."/>
            <person name="Gomez Garrido J."/>
        </authorList>
    </citation>
    <scope>NUCLEOTIDE SEQUENCE</scope>
    <source>
        <strain evidence="10">A484AB</strain>
    </source>
</reference>
<dbReference type="CDD" id="cd00063">
    <property type="entry name" value="FN3"/>
    <property type="match status" value="3"/>
</dbReference>
<comment type="subcellular location">
    <subcellularLocation>
        <location evidence="1">Membrane</location>
    </subcellularLocation>
</comment>
<dbReference type="EMBL" id="CACRXK020010613">
    <property type="protein sequence ID" value="CAB4019762.1"/>
    <property type="molecule type" value="Genomic_DNA"/>
</dbReference>
<dbReference type="GO" id="GO:0009897">
    <property type="term" value="C:external side of plasma membrane"/>
    <property type="evidence" value="ECO:0007669"/>
    <property type="project" value="TreeGrafter"/>
</dbReference>
<keyword evidence="4" id="KW-0677">Repeat</keyword>
<keyword evidence="2" id="KW-0812">Transmembrane</keyword>
<dbReference type="InterPro" id="IPR036116">
    <property type="entry name" value="FN3_sf"/>
</dbReference>
<evidence type="ECO:0000313" key="11">
    <source>
        <dbReference type="Proteomes" id="UP001152795"/>
    </source>
</evidence>
<evidence type="ECO:0000256" key="5">
    <source>
        <dbReference type="ARBA" id="ARBA00022989"/>
    </source>
</evidence>
<keyword evidence="9" id="KW-0325">Glycoprotein</keyword>
<dbReference type="PANTHER" id="PTHR23036:SF151">
    <property type="entry name" value="FIBRONECTIN TYPE-III DOMAIN-CONTAINING PROTEIN"/>
    <property type="match status" value="1"/>
</dbReference>
<dbReference type="InterPro" id="IPR013783">
    <property type="entry name" value="Ig-like_fold"/>
</dbReference>
<dbReference type="OrthoDB" id="5990238at2759"/>
<feature type="non-terminal residue" evidence="10">
    <location>
        <position position="439"/>
    </location>
</feature>
<dbReference type="FunFam" id="2.60.40.10:FF:000028">
    <property type="entry name" value="Neuronal cell adhesion molecule"/>
    <property type="match status" value="1"/>
</dbReference>
<dbReference type="SUPFAM" id="SSF49265">
    <property type="entry name" value="Fibronectin type III"/>
    <property type="match status" value="2"/>
</dbReference>
<evidence type="ECO:0000256" key="2">
    <source>
        <dbReference type="ARBA" id="ARBA00022692"/>
    </source>
</evidence>
<dbReference type="PANTHER" id="PTHR23036">
    <property type="entry name" value="CYTOKINE RECEPTOR"/>
    <property type="match status" value="1"/>
</dbReference>
<dbReference type="GO" id="GO:0019955">
    <property type="term" value="F:cytokine binding"/>
    <property type="evidence" value="ECO:0007669"/>
    <property type="project" value="TreeGrafter"/>
</dbReference>
<evidence type="ECO:0000256" key="9">
    <source>
        <dbReference type="ARBA" id="ARBA00023180"/>
    </source>
</evidence>
<comment type="caution">
    <text evidence="10">The sequence shown here is derived from an EMBL/GenBank/DDBJ whole genome shotgun (WGS) entry which is preliminary data.</text>
</comment>
<evidence type="ECO:0000256" key="1">
    <source>
        <dbReference type="ARBA" id="ARBA00004370"/>
    </source>
</evidence>
<gene>
    <name evidence="10" type="ORF">PACLA_8A001001</name>
</gene>
<dbReference type="InterPro" id="IPR003961">
    <property type="entry name" value="FN3_dom"/>
</dbReference>
<dbReference type="Gene3D" id="2.60.40.10">
    <property type="entry name" value="Immunoglobulins"/>
    <property type="match status" value="3"/>
</dbReference>